<accession>A0A540MZ68</accession>
<sequence length="87" mass="9996">MLEAPPRLTPLASFTATNNHHCLPCTSPFPSSRSLSSMLKAQLQQWQPPLPYFPARFHSAPTWVSLEMLKILSFSSWWFNFNLEFAI</sequence>
<comment type="caution">
    <text evidence="1">The sequence shown here is derived from an EMBL/GenBank/DDBJ whole genome shotgun (WGS) entry which is preliminary data.</text>
</comment>
<evidence type="ECO:0000313" key="1">
    <source>
        <dbReference type="EMBL" id="TQE03630.1"/>
    </source>
</evidence>
<keyword evidence="2" id="KW-1185">Reference proteome</keyword>
<dbReference type="EMBL" id="VIEB01000152">
    <property type="protein sequence ID" value="TQE03630.1"/>
    <property type="molecule type" value="Genomic_DNA"/>
</dbReference>
<proteinExistence type="predicted"/>
<reference evidence="1 2" key="1">
    <citation type="journal article" date="2019" name="G3 (Bethesda)">
        <title>Sequencing of a Wild Apple (Malus baccata) Genome Unravels the Differences Between Cultivated and Wild Apple Species Regarding Disease Resistance and Cold Tolerance.</title>
        <authorList>
            <person name="Chen X."/>
        </authorList>
    </citation>
    <scope>NUCLEOTIDE SEQUENCE [LARGE SCALE GENOMIC DNA]</scope>
    <source>
        <strain evidence="2">cv. Shandingzi</strain>
        <tissue evidence="1">Leaves</tissue>
    </source>
</reference>
<protein>
    <submittedName>
        <fullName evidence="1">Uncharacterized protein</fullName>
    </submittedName>
</protein>
<evidence type="ECO:0000313" key="2">
    <source>
        <dbReference type="Proteomes" id="UP000315295"/>
    </source>
</evidence>
<dbReference type="Proteomes" id="UP000315295">
    <property type="component" value="Unassembled WGS sequence"/>
</dbReference>
<gene>
    <name evidence="1" type="ORF">C1H46_010761</name>
</gene>
<organism evidence="1 2">
    <name type="scientific">Malus baccata</name>
    <name type="common">Siberian crab apple</name>
    <name type="synonym">Pyrus baccata</name>
    <dbReference type="NCBI Taxonomy" id="106549"/>
    <lineage>
        <taxon>Eukaryota</taxon>
        <taxon>Viridiplantae</taxon>
        <taxon>Streptophyta</taxon>
        <taxon>Embryophyta</taxon>
        <taxon>Tracheophyta</taxon>
        <taxon>Spermatophyta</taxon>
        <taxon>Magnoliopsida</taxon>
        <taxon>eudicotyledons</taxon>
        <taxon>Gunneridae</taxon>
        <taxon>Pentapetalae</taxon>
        <taxon>rosids</taxon>
        <taxon>fabids</taxon>
        <taxon>Rosales</taxon>
        <taxon>Rosaceae</taxon>
        <taxon>Amygdaloideae</taxon>
        <taxon>Maleae</taxon>
        <taxon>Malus</taxon>
    </lineage>
</organism>
<dbReference type="AlphaFoldDB" id="A0A540MZ68"/>
<name>A0A540MZ68_MALBA</name>